<evidence type="ECO:0000313" key="2">
    <source>
        <dbReference type="Proteomes" id="UP000186817"/>
    </source>
</evidence>
<dbReference type="EMBL" id="LSRX01005404">
    <property type="protein sequence ID" value="OLP73473.1"/>
    <property type="molecule type" value="Genomic_DNA"/>
</dbReference>
<protein>
    <submittedName>
        <fullName evidence="1">Uncharacterized protein</fullName>
    </submittedName>
</protein>
<dbReference type="Proteomes" id="UP000186817">
    <property type="component" value="Unassembled WGS sequence"/>
</dbReference>
<organism evidence="1 2">
    <name type="scientific">Symbiodinium microadriaticum</name>
    <name type="common">Dinoflagellate</name>
    <name type="synonym">Zooxanthella microadriatica</name>
    <dbReference type="NCBI Taxonomy" id="2951"/>
    <lineage>
        <taxon>Eukaryota</taxon>
        <taxon>Sar</taxon>
        <taxon>Alveolata</taxon>
        <taxon>Dinophyceae</taxon>
        <taxon>Suessiales</taxon>
        <taxon>Symbiodiniaceae</taxon>
        <taxon>Symbiodinium</taxon>
    </lineage>
</organism>
<feature type="non-terminal residue" evidence="1">
    <location>
        <position position="1"/>
    </location>
</feature>
<evidence type="ECO:0000313" key="1">
    <source>
        <dbReference type="EMBL" id="OLP73473.1"/>
    </source>
</evidence>
<name>A0A1Q9BS17_SYMMI</name>
<sequence>ALGHSLSAEPGDGIFIPPVPTELMQAVAKT</sequence>
<accession>A0A1Q9BS17</accession>
<keyword evidence="2" id="KW-1185">Reference proteome</keyword>
<feature type="non-terminal residue" evidence="1">
    <location>
        <position position="30"/>
    </location>
</feature>
<proteinExistence type="predicted"/>
<dbReference type="AlphaFoldDB" id="A0A1Q9BS17"/>
<reference evidence="1 2" key="1">
    <citation type="submission" date="2016-02" db="EMBL/GenBank/DDBJ databases">
        <title>Genome analysis of coral dinoflagellate symbionts highlights evolutionary adaptations to a symbiotic lifestyle.</title>
        <authorList>
            <person name="Aranda M."/>
            <person name="Li Y."/>
            <person name="Liew Y.J."/>
            <person name="Baumgarten S."/>
            <person name="Simakov O."/>
            <person name="Wilson M."/>
            <person name="Piel J."/>
            <person name="Ashoor H."/>
            <person name="Bougouffa S."/>
            <person name="Bajic V.B."/>
            <person name="Ryu T."/>
            <person name="Ravasi T."/>
            <person name="Bayer T."/>
            <person name="Micklem G."/>
            <person name="Kim H."/>
            <person name="Bhak J."/>
            <person name="Lajeunesse T.C."/>
            <person name="Voolstra C.R."/>
        </authorList>
    </citation>
    <scope>NUCLEOTIDE SEQUENCE [LARGE SCALE GENOMIC DNA]</scope>
    <source>
        <strain evidence="1 2">CCMP2467</strain>
    </source>
</reference>
<gene>
    <name evidence="1" type="ORF">AK812_SmicGene47277</name>
</gene>
<comment type="caution">
    <text evidence="1">The sequence shown here is derived from an EMBL/GenBank/DDBJ whole genome shotgun (WGS) entry which is preliminary data.</text>
</comment>